<reference evidence="1 2" key="1">
    <citation type="journal article" date="2022" name="Nat. Genet.">
        <title>Improved pea reference genome and pan-genome highlight genomic features and evolutionary characteristics.</title>
        <authorList>
            <person name="Yang T."/>
            <person name="Liu R."/>
            <person name="Luo Y."/>
            <person name="Hu S."/>
            <person name="Wang D."/>
            <person name="Wang C."/>
            <person name="Pandey M.K."/>
            <person name="Ge S."/>
            <person name="Xu Q."/>
            <person name="Li N."/>
            <person name="Li G."/>
            <person name="Huang Y."/>
            <person name="Saxena R.K."/>
            <person name="Ji Y."/>
            <person name="Li M."/>
            <person name="Yan X."/>
            <person name="He Y."/>
            <person name="Liu Y."/>
            <person name="Wang X."/>
            <person name="Xiang C."/>
            <person name="Varshney R.K."/>
            <person name="Ding H."/>
            <person name="Gao S."/>
            <person name="Zong X."/>
        </authorList>
    </citation>
    <scope>NUCLEOTIDE SEQUENCE [LARGE SCALE GENOMIC DNA]</scope>
    <source>
        <strain evidence="1 2">cv. Zhongwan 6</strain>
    </source>
</reference>
<gene>
    <name evidence="1" type="ORF">KIW84_044828</name>
</gene>
<dbReference type="AlphaFoldDB" id="A0A9D5AVV8"/>
<feature type="non-terminal residue" evidence="1">
    <location>
        <position position="103"/>
    </location>
</feature>
<comment type="caution">
    <text evidence="1">The sequence shown here is derived from an EMBL/GenBank/DDBJ whole genome shotgun (WGS) entry which is preliminary data.</text>
</comment>
<name>A0A9D5AVV8_PEA</name>
<feature type="non-terminal residue" evidence="1">
    <location>
        <position position="1"/>
    </location>
</feature>
<protein>
    <submittedName>
        <fullName evidence="1">Uncharacterized protein</fullName>
    </submittedName>
</protein>
<keyword evidence="2" id="KW-1185">Reference proteome</keyword>
<evidence type="ECO:0000313" key="1">
    <source>
        <dbReference type="EMBL" id="KAI5421131.1"/>
    </source>
</evidence>
<sequence>AHFSPSLFPCIGHNTFVSQQTQLNSPLKAKPSRKTYTEFVVGRLKQARLESNRCVMAGYIIRRALSCRNLFRLPTCALHVCENSPVKLCISDASTRVVTLPTV</sequence>
<proteinExistence type="predicted"/>
<dbReference type="Gramene" id="Psat04G0482800-T1">
    <property type="protein sequence ID" value="KAI5421131.1"/>
    <property type="gene ID" value="KIW84_044828"/>
</dbReference>
<accession>A0A9D5AVV8</accession>
<evidence type="ECO:0000313" key="2">
    <source>
        <dbReference type="Proteomes" id="UP001058974"/>
    </source>
</evidence>
<dbReference type="Proteomes" id="UP001058974">
    <property type="component" value="Chromosome 4"/>
</dbReference>
<dbReference type="EMBL" id="JAMSHJ010000004">
    <property type="protein sequence ID" value="KAI5421131.1"/>
    <property type="molecule type" value="Genomic_DNA"/>
</dbReference>
<organism evidence="1 2">
    <name type="scientific">Pisum sativum</name>
    <name type="common">Garden pea</name>
    <name type="synonym">Lathyrus oleraceus</name>
    <dbReference type="NCBI Taxonomy" id="3888"/>
    <lineage>
        <taxon>Eukaryota</taxon>
        <taxon>Viridiplantae</taxon>
        <taxon>Streptophyta</taxon>
        <taxon>Embryophyta</taxon>
        <taxon>Tracheophyta</taxon>
        <taxon>Spermatophyta</taxon>
        <taxon>Magnoliopsida</taxon>
        <taxon>eudicotyledons</taxon>
        <taxon>Gunneridae</taxon>
        <taxon>Pentapetalae</taxon>
        <taxon>rosids</taxon>
        <taxon>fabids</taxon>
        <taxon>Fabales</taxon>
        <taxon>Fabaceae</taxon>
        <taxon>Papilionoideae</taxon>
        <taxon>50 kb inversion clade</taxon>
        <taxon>NPAAA clade</taxon>
        <taxon>Hologalegina</taxon>
        <taxon>IRL clade</taxon>
        <taxon>Fabeae</taxon>
        <taxon>Lathyrus</taxon>
    </lineage>
</organism>